<dbReference type="RefSeq" id="WP_132702905.1">
    <property type="nucleotide sequence ID" value="NZ_SMGI01000001.1"/>
</dbReference>
<comment type="caution">
    <text evidence="2">The sequence shown here is derived from an EMBL/GenBank/DDBJ whole genome shotgun (WGS) entry which is preliminary data.</text>
</comment>
<protein>
    <submittedName>
        <fullName evidence="2">Glycosyltransferase involved in cell wall biosynthesis</fullName>
    </submittedName>
</protein>
<dbReference type="Pfam" id="PF00535">
    <property type="entry name" value="Glycos_transf_2"/>
    <property type="match status" value="1"/>
</dbReference>
<dbReference type="InterPro" id="IPR029044">
    <property type="entry name" value="Nucleotide-diphossugar_trans"/>
</dbReference>
<sequence length="306" mass="36061">MRPVVSIIIPNYNHKPFLQQRLDTVFSQTYQDFEVILLDDASTDGSETLLNSYKNHPKVSHVIINKENSGSPFKQWEKGLKLAQGDFVWIAESDDYCELDFLEHMIGFMSRNTSIGLLYCQTTDVDKDGIMLQNRINYTSTFKPNLWKDDFSIEGLEFVSKYLSVKNVIPNASAVVFRKKYMQATIFSEDLLNMRMCGDWFFWTQLALNTNVGFLAKSMNYFRNHESISRNHLDLKTKKERLLEEGIIQYYIKKEGLNNHVAEIELYKKWFVLHSFFLIFNPAFYNIKFSETSTFSFLKHYFKFKF</sequence>
<feature type="domain" description="Glycosyltransferase 2-like" evidence="1">
    <location>
        <begin position="6"/>
        <end position="124"/>
    </location>
</feature>
<dbReference type="InterPro" id="IPR050834">
    <property type="entry name" value="Glycosyltransf_2"/>
</dbReference>
<dbReference type="Proteomes" id="UP000295714">
    <property type="component" value="Unassembled WGS sequence"/>
</dbReference>
<reference evidence="2 3" key="1">
    <citation type="journal article" date="2015" name="Stand. Genomic Sci.">
        <title>Genomic Encyclopedia of Bacterial and Archaeal Type Strains, Phase III: the genomes of soil and plant-associated and newly described type strains.</title>
        <authorList>
            <person name="Whitman W.B."/>
            <person name="Woyke T."/>
            <person name="Klenk H.P."/>
            <person name="Zhou Y."/>
            <person name="Lilburn T.G."/>
            <person name="Beck B.J."/>
            <person name="De Vos P."/>
            <person name="Vandamme P."/>
            <person name="Eisen J.A."/>
            <person name="Garrity G."/>
            <person name="Hugenholtz P."/>
            <person name="Kyrpides N.C."/>
        </authorList>
    </citation>
    <scope>NUCLEOTIDE SEQUENCE [LARGE SCALE GENOMIC DNA]</scope>
    <source>
        <strain evidence="2 3">CECT 8445</strain>
    </source>
</reference>
<accession>A0A4R1KUD9</accession>
<evidence type="ECO:0000313" key="3">
    <source>
        <dbReference type="Proteomes" id="UP000295714"/>
    </source>
</evidence>
<dbReference type="PANTHER" id="PTHR43685">
    <property type="entry name" value="GLYCOSYLTRANSFERASE"/>
    <property type="match status" value="1"/>
</dbReference>
<organism evidence="2 3">
    <name type="scientific">Winogradskyella wandonensis</name>
    <dbReference type="NCBI Taxonomy" id="1442586"/>
    <lineage>
        <taxon>Bacteria</taxon>
        <taxon>Pseudomonadati</taxon>
        <taxon>Bacteroidota</taxon>
        <taxon>Flavobacteriia</taxon>
        <taxon>Flavobacteriales</taxon>
        <taxon>Flavobacteriaceae</taxon>
        <taxon>Winogradskyella</taxon>
    </lineage>
</organism>
<dbReference type="SUPFAM" id="SSF53448">
    <property type="entry name" value="Nucleotide-diphospho-sugar transferases"/>
    <property type="match status" value="1"/>
</dbReference>
<keyword evidence="2" id="KW-0808">Transferase</keyword>
<dbReference type="OrthoDB" id="635429at2"/>
<dbReference type="Gene3D" id="3.90.550.10">
    <property type="entry name" value="Spore Coat Polysaccharide Biosynthesis Protein SpsA, Chain A"/>
    <property type="match status" value="1"/>
</dbReference>
<dbReference type="GO" id="GO:0016740">
    <property type="term" value="F:transferase activity"/>
    <property type="evidence" value="ECO:0007669"/>
    <property type="project" value="UniProtKB-KW"/>
</dbReference>
<name>A0A4R1KUD9_9FLAO</name>
<gene>
    <name evidence="2" type="ORF">DFQ05_0328</name>
</gene>
<keyword evidence="3" id="KW-1185">Reference proteome</keyword>
<dbReference type="CDD" id="cd00761">
    <property type="entry name" value="Glyco_tranf_GTA_type"/>
    <property type="match status" value="1"/>
</dbReference>
<dbReference type="EMBL" id="SMGI01000001">
    <property type="protein sequence ID" value="TCK68818.1"/>
    <property type="molecule type" value="Genomic_DNA"/>
</dbReference>
<proteinExistence type="predicted"/>
<evidence type="ECO:0000313" key="2">
    <source>
        <dbReference type="EMBL" id="TCK68818.1"/>
    </source>
</evidence>
<evidence type="ECO:0000259" key="1">
    <source>
        <dbReference type="Pfam" id="PF00535"/>
    </source>
</evidence>
<dbReference type="AlphaFoldDB" id="A0A4R1KUD9"/>
<dbReference type="InterPro" id="IPR001173">
    <property type="entry name" value="Glyco_trans_2-like"/>
</dbReference>
<dbReference type="PANTHER" id="PTHR43685:SF11">
    <property type="entry name" value="GLYCOSYLTRANSFERASE TAGX-RELATED"/>
    <property type="match status" value="1"/>
</dbReference>